<proteinExistence type="predicted"/>
<dbReference type="EMBL" id="BAABKD010000009">
    <property type="protein sequence ID" value="GAA5089712.1"/>
    <property type="molecule type" value="Genomic_DNA"/>
</dbReference>
<evidence type="ECO:0000313" key="3">
    <source>
        <dbReference type="EMBL" id="GAA5089712.1"/>
    </source>
</evidence>
<dbReference type="Proteomes" id="UP001500227">
    <property type="component" value="Unassembled WGS sequence"/>
</dbReference>
<dbReference type="PANTHER" id="PTHR33376">
    <property type="match status" value="1"/>
</dbReference>
<dbReference type="Gene3D" id="3.40.190.170">
    <property type="entry name" value="Bacterial extracellular solute-binding protein, family 7"/>
    <property type="match status" value="1"/>
</dbReference>
<evidence type="ECO:0008006" key="5">
    <source>
        <dbReference type="Google" id="ProtNLM"/>
    </source>
</evidence>
<dbReference type="Pfam" id="PF03480">
    <property type="entry name" value="DctP"/>
    <property type="match status" value="1"/>
</dbReference>
<comment type="caution">
    <text evidence="3">The sequence shown here is derived from an EMBL/GenBank/DDBJ whole genome shotgun (WGS) entry which is preliminary data.</text>
</comment>
<dbReference type="InterPro" id="IPR018389">
    <property type="entry name" value="DctP_fam"/>
</dbReference>
<dbReference type="InterPro" id="IPR038404">
    <property type="entry name" value="TRAP_DctP_sf"/>
</dbReference>
<evidence type="ECO:0000256" key="1">
    <source>
        <dbReference type="ARBA" id="ARBA00022729"/>
    </source>
</evidence>
<gene>
    <name evidence="3" type="ORF">GCM10023337_13000</name>
</gene>
<feature type="signal peptide" evidence="2">
    <location>
        <begin position="1"/>
        <end position="22"/>
    </location>
</feature>
<reference evidence="4" key="1">
    <citation type="journal article" date="2019" name="Int. J. Syst. Evol. Microbiol.">
        <title>The Global Catalogue of Microorganisms (GCM) 10K type strain sequencing project: providing services to taxonomists for standard genome sequencing and annotation.</title>
        <authorList>
            <consortium name="The Broad Institute Genomics Platform"/>
            <consortium name="The Broad Institute Genome Sequencing Center for Infectious Disease"/>
            <person name="Wu L."/>
            <person name="Ma J."/>
        </authorList>
    </citation>
    <scope>NUCLEOTIDE SEQUENCE [LARGE SCALE GENOMIC DNA]</scope>
    <source>
        <strain evidence="4">JCM 18423</strain>
    </source>
</reference>
<dbReference type="PANTHER" id="PTHR33376:SF15">
    <property type="entry name" value="BLL6794 PROTEIN"/>
    <property type="match status" value="1"/>
</dbReference>
<keyword evidence="4" id="KW-1185">Reference proteome</keyword>
<evidence type="ECO:0000313" key="4">
    <source>
        <dbReference type="Proteomes" id="UP001500227"/>
    </source>
</evidence>
<dbReference type="CDD" id="cd13665">
    <property type="entry name" value="PBP2_TRAP_Dctp3_4"/>
    <property type="match status" value="1"/>
</dbReference>
<dbReference type="RefSeq" id="WP_300647302.1">
    <property type="nucleotide sequence ID" value="NZ_BAABKD010000009.1"/>
</dbReference>
<evidence type="ECO:0000256" key="2">
    <source>
        <dbReference type="SAM" id="SignalP"/>
    </source>
</evidence>
<feature type="chain" id="PRO_5046966230" description="C4-dicarboxylate ABC transporter substrate-binding protein" evidence="2">
    <location>
        <begin position="23"/>
        <end position="335"/>
    </location>
</feature>
<sequence length="335" mass="36694">MKRFVAACIGALVVGFSGPALATKPTVLKFSNFAGPTAYLTKGMFEPLFKDIEADAEGTLKIQMYSGGSLVKAEDSFDAVRRGLVDMAWGVTGYTPGRFKVADIPEIPFEAKTLLEASSGVWALYENGLMDGFDDVYVFGMVSSGILTAHSVKEIKSLDDFKGERIRAAGPLASASVEALGIIPVGLPVPQTAENLSKRTLTGSLNDWNAVFTWQVLDFVKWHIDAPLGSSSVFVVINKKKFDRLPEAAKASLQKHGGKNFVARWSEGLGNENERLKQELLKRDDHVIITPSEEDIDRWKAAVAPVVQKWITTIPEGERVWEVYTQTIADVRAKQ</sequence>
<dbReference type="NCBIfam" id="NF037995">
    <property type="entry name" value="TRAP_S1"/>
    <property type="match status" value="1"/>
</dbReference>
<protein>
    <recommendedName>
        <fullName evidence="5">C4-dicarboxylate ABC transporter substrate-binding protein</fullName>
    </recommendedName>
</protein>
<name>A0ABP9M1U8_9BURK</name>
<keyword evidence="1 2" id="KW-0732">Signal</keyword>
<organism evidence="3 4">
    <name type="scientific">Paenalcaligenes hermetiae</name>
    <dbReference type="NCBI Taxonomy" id="1157987"/>
    <lineage>
        <taxon>Bacteria</taxon>
        <taxon>Pseudomonadati</taxon>
        <taxon>Pseudomonadota</taxon>
        <taxon>Betaproteobacteria</taxon>
        <taxon>Burkholderiales</taxon>
        <taxon>Alcaligenaceae</taxon>
        <taxon>Paenalcaligenes</taxon>
    </lineage>
</organism>
<accession>A0ABP9M1U8</accession>